<gene>
    <name evidence="1" type="ORF">EVAR_25119_1</name>
</gene>
<comment type="caution">
    <text evidence="1">The sequence shown here is derived from an EMBL/GenBank/DDBJ whole genome shotgun (WGS) entry which is preliminary data.</text>
</comment>
<accession>A0A4C1XKK5</accession>
<name>A0A4C1XKK5_EUMVA</name>
<reference evidence="1 2" key="1">
    <citation type="journal article" date="2019" name="Commun. Biol.">
        <title>The bagworm genome reveals a unique fibroin gene that provides high tensile strength.</title>
        <authorList>
            <person name="Kono N."/>
            <person name="Nakamura H."/>
            <person name="Ohtoshi R."/>
            <person name="Tomita M."/>
            <person name="Numata K."/>
            <person name="Arakawa K."/>
        </authorList>
    </citation>
    <scope>NUCLEOTIDE SEQUENCE [LARGE SCALE GENOMIC DNA]</scope>
</reference>
<sequence length="148" mass="16455">MAFERTGDAPISLRINGRLSAGRVTKDKLSASRRLIQLILTAAAPSGAVMVPRTICEYIKHDSSKTLQTVNVAGTALQHKILNKLGSSIDSALRLSKEYDSREAMPCRHYVNICVDKFLDQSDYDRFNSLGEVKTLLLHLTVQNIRIL</sequence>
<organism evidence="1 2">
    <name type="scientific">Eumeta variegata</name>
    <name type="common">Bagworm moth</name>
    <name type="synonym">Eumeta japonica</name>
    <dbReference type="NCBI Taxonomy" id="151549"/>
    <lineage>
        <taxon>Eukaryota</taxon>
        <taxon>Metazoa</taxon>
        <taxon>Ecdysozoa</taxon>
        <taxon>Arthropoda</taxon>
        <taxon>Hexapoda</taxon>
        <taxon>Insecta</taxon>
        <taxon>Pterygota</taxon>
        <taxon>Neoptera</taxon>
        <taxon>Endopterygota</taxon>
        <taxon>Lepidoptera</taxon>
        <taxon>Glossata</taxon>
        <taxon>Ditrysia</taxon>
        <taxon>Tineoidea</taxon>
        <taxon>Psychidae</taxon>
        <taxon>Oiketicinae</taxon>
        <taxon>Eumeta</taxon>
    </lineage>
</organism>
<dbReference type="Proteomes" id="UP000299102">
    <property type="component" value="Unassembled WGS sequence"/>
</dbReference>
<proteinExistence type="predicted"/>
<protein>
    <submittedName>
        <fullName evidence="1">Uncharacterized protein</fullName>
    </submittedName>
</protein>
<dbReference type="EMBL" id="BGZK01000884">
    <property type="protein sequence ID" value="GBP63968.1"/>
    <property type="molecule type" value="Genomic_DNA"/>
</dbReference>
<keyword evidence="2" id="KW-1185">Reference proteome</keyword>
<evidence type="ECO:0000313" key="2">
    <source>
        <dbReference type="Proteomes" id="UP000299102"/>
    </source>
</evidence>
<evidence type="ECO:0000313" key="1">
    <source>
        <dbReference type="EMBL" id="GBP63968.1"/>
    </source>
</evidence>
<dbReference type="AlphaFoldDB" id="A0A4C1XKK5"/>